<dbReference type="NCBIfam" id="NF002139">
    <property type="entry name" value="PRK00977.1-3"/>
    <property type="match status" value="1"/>
</dbReference>
<dbReference type="GO" id="GO:0006308">
    <property type="term" value="P:DNA catabolic process"/>
    <property type="evidence" value="ECO:0007669"/>
    <property type="project" value="InterPro"/>
</dbReference>
<keyword evidence="3" id="KW-0378">Hydrolase</keyword>
<keyword evidence="2" id="KW-0540">Nuclease</keyword>
<gene>
    <name evidence="4" type="ORF">UFOPK1908_01338</name>
    <name evidence="5" type="ORF">UFOPK2282_00579</name>
    <name evidence="6" type="ORF">UFOPK3576_01445</name>
</gene>
<evidence type="ECO:0000313" key="4">
    <source>
        <dbReference type="EMBL" id="CAB4628825.1"/>
    </source>
</evidence>
<evidence type="ECO:0000256" key="2">
    <source>
        <dbReference type="ARBA" id="ARBA00022722"/>
    </source>
</evidence>
<dbReference type="SUPFAM" id="SSF116842">
    <property type="entry name" value="XseB-like"/>
    <property type="match status" value="1"/>
</dbReference>
<dbReference type="AlphaFoldDB" id="A0A6J6IWK3"/>
<dbReference type="InterPro" id="IPR003761">
    <property type="entry name" value="Exonuc_VII_S"/>
</dbReference>
<dbReference type="GO" id="GO:0005829">
    <property type="term" value="C:cytosol"/>
    <property type="evidence" value="ECO:0007669"/>
    <property type="project" value="TreeGrafter"/>
</dbReference>
<dbReference type="Pfam" id="PF02609">
    <property type="entry name" value="Exonuc_VII_S"/>
    <property type="match status" value="1"/>
</dbReference>
<evidence type="ECO:0000256" key="1">
    <source>
        <dbReference type="ARBA" id="ARBA00022490"/>
    </source>
</evidence>
<name>A0A6J6IWK3_9ZZZZ</name>
<reference evidence="4" key="1">
    <citation type="submission" date="2020-05" db="EMBL/GenBank/DDBJ databases">
        <authorList>
            <person name="Chiriac C."/>
            <person name="Salcher M."/>
            <person name="Ghai R."/>
            <person name="Kavagutti S V."/>
        </authorList>
    </citation>
    <scope>NUCLEOTIDE SEQUENCE</scope>
</reference>
<dbReference type="PIRSF" id="PIRSF006488">
    <property type="entry name" value="Exonuc_VII_S"/>
    <property type="match status" value="1"/>
</dbReference>
<dbReference type="EMBL" id="CAEZWR010000051">
    <property type="protein sequence ID" value="CAB4661522.1"/>
    <property type="molecule type" value="Genomic_DNA"/>
</dbReference>
<dbReference type="GO" id="GO:0008855">
    <property type="term" value="F:exodeoxyribonuclease VII activity"/>
    <property type="evidence" value="ECO:0007669"/>
    <property type="project" value="InterPro"/>
</dbReference>
<dbReference type="EMBL" id="CAEZVB010000086">
    <property type="protein sequence ID" value="CAB4628825.1"/>
    <property type="molecule type" value="Genomic_DNA"/>
</dbReference>
<proteinExistence type="inferred from homology"/>
<evidence type="ECO:0000256" key="3">
    <source>
        <dbReference type="ARBA" id="ARBA00022801"/>
    </source>
</evidence>
<sequence length="69" mass="7507">MSKPTDITKLTFEEARDELAGVVAHLESGGHSLEASLALWERGELLAAHCQQWLESAREQIATAESASE</sequence>
<evidence type="ECO:0000313" key="6">
    <source>
        <dbReference type="EMBL" id="CAB4916407.1"/>
    </source>
</evidence>
<protein>
    <submittedName>
        <fullName evidence="4">Unannotated protein</fullName>
    </submittedName>
</protein>
<dbReference type="NCBIfam" id="TIGR01280">
    <property type="entry name" value="xseB"/>
    <property type="match status" value="1"/>
</dbReference>
<organism evidence="4">
    <name type="scientific">freshwater metagenome</name>
    <dbReference type="NCBI Taxonomy" id="449393"/>
    <lineage>
        <taxon>unclassified sequences</taxon>
        <taxon>metagenomes</taxon>
        <taxon>ecological metagenomes</taxon>
    </lineage>
</organism>
<dbReference type="EMBL" id="CAFBMO010000081">
    <property type="protein sequence ID" value="CAB4916407.1"/>
    <property type="molecule type" value="Genomic_DNA"/>
</dbReference>
<dbReference type="HAMAP" id="MF_00337">
    <property type="entry name" value="Exonuc_7_S"/>
    <property type="match status" value="1"/>
</dbReference>
<dbReference type="PANTHER" id="PTHR34137:SF1">
    <property type="entry name" value="EXODEOXYRIBONUCLEASE 7 SMALL SUBUNIT"/>
    <property type="match status" value="1"/>
</dbReference>
<dbReference type="InterPro" id="IPR037004">
    <property type="entry name" value="Exonuc_VII_ssu_sf"/>
</dbReference>
<dbReference type="Gene3D" id="1.10.287.1040">
    <property type="entry name" value="Exonuclease VII, small subunit"/>
    <property type="match status" value="1"/>
</dbReference>
<dbReference type="GO" id="GO:0009318">
    <property type="term" value="C:exodeoxyribonuclease VII complex"/>
    <property type="evidence" value="ECO:0007669"/>
    <property type="project" value="InterPro"/>
</dbReference>
<evidence type="ECO:0000313" key="5">
    <source>
        <dbReference type="EMBL" id="CAB4661522.1"/>
    </source>
</evidence>
<accession>A0A6J6IWK3</accession>
<dbReference type="PANTHER" id="PTHR34137">
    <property type="entry name" value="EXODEOXYRIBONUCLEASE 7 SMALL SUBUNIT"/>
    <property type="match status" value="1"/>
</dbReference>
<keyword evidence="1" id="KW-0963">Cytoplasm</keyword>